<sequence>MAGSKYVKSACLNCRRRKVKCDGNHVCSNCVTSNLECFYNVDGDMRRLSTKKTIVNLEERIGQLEGVLREHNIEQPQPTPTSAPGSATSPKHTSCTSEAQPCASANQIQSGNRKGHDERQPSDPKTPSLALECASSPSIIKTGSYDPIKDPDASREVRMDPAPPPSISNPSDHFVLVDTPDSQPAPYPSSLHTNVQDSGDDDNSITGILSARMGALRLVEDGQLRYYGPTSNLHVHADGLRSLSSPSFRSVATEGIGVLRRLGLDQEVPLALETHLAMLYFAWEDPAIHVVDQETFFAEKRRCLLQDTGSPYYSETLNNAICAMGASLAAGENLYLPEPASEFFSARAKALLDVEMDSPTVATVQALVIMSATEAASTRDARGWLYSGMATRLSADLGLHLDMTKHIRDGLLTPRDMEIRQTAFWGVFIHEHMWNLYAGRPWGLGIQNITIPKPEAELEDKDCKIWKSYPSTAWQPRGLESGVLFPVRACTAANATLCGFMRQINTTLYAGETMELSALVDFLIKTKQEMMEWHAGLSPLLGISDMGSSRIYHPAILQLHMQYYATLIFLYRPYLSCQLVSQMTPRSTPESRSAMQSVPSDCVAAAHQVAEILRCYQQQHSLRHGNVQIVHIILTASLTFIYDVCTRSYAESRHSLSDLQLCCHSLGEIGRCFGNATRALEVVILVKSEWQRAAGPRGGQKTGTKRPSFSMSGNSEELDGDDRPRRRHRTSIIDNDRFQAPNFNMPPLFTDEGVLGLEDVNIGRPNLDAQCQDMWPFSGDAGFDVNEMMPPIDWFNNQLLEGTHIPTQDALPEAQAEMQVIPDEPSVEPSNTA</sequence>
<evidence type="ECO:0000313" key="1">
    <source>
        <dbReference type="EMBL" id="KAI8657179.1"/>
    </source>
</evidence>
<accession>A0ACC0QM49</accession>
<dbReference type="EMBL" id="CM046511">
    <property type="protein sequence ID" value="KAI8657179.1"/>
    <property type="molecule type" value="Genomic_DNA"/>
</dbReference>
<reference evidence="1" key="1">
    <citation type="submission" date="2022-06" db="EMBL/GenBank/DDBJ databases">
        <title>Fusarium solani species complex genomes reveal bases of compartmentalisation and animal pathogenesis.</title>
        <authorList>
            <person name="Tsai I.J."/>
        </authorList>
    </citation>
    <scope>NUCLEOTIDE SEQUENCE</scope>
    <source>
        <strain evidence="1">Fu6.1</strain>
    </source>
</reference>
<protein>
    <submittedName>
        <fullName evidence="1">Zn(2)-C6 fungal-type domain-containing protein</fullName>
    </submittedName>
</protein>
<comment type="caution">
    <text evidence="1">The sequence shown here is derived from an EMBL/GenBank/DDBJ whole genome shotgun (WGS) entry which is preliminary data.</text>
</comment>
<keyword evidence="2" id="KW-1185">Reference proteome</keyword>
<gene>
    <name evidence="1" type="ORF">NCS57_01095600</name>
</gene>
<organism evidence="1 2">
    <name type="scientific">Fusarium keratoplasticum</name>
    <dbReference type="NCBI Taxonomy" id="1328300"/>
    <lineage>
        <taxon>Eukaryota</taxon>
        <taxon>Fungi</taxon>
        <taxon>Dikarya</taxon>
        <taxon>Ascomycota</taxon>
        <taxon>Pezizomycotina</taxon>
        <taxon>Sordariomycetes</taxon>
        <taxon>Hypocreomycetidae</taxon>
        <taxon>Hypocreales</taxon>
        <taxon>Nectriaceae</taxon>
        <taxon>Fusarium</taxon>
        <taxon>Fusarium solani species complex</taxon>
    </lineage>
</organism>
<proteinExistence type="predicted"/>
<evidence type="ECO:0000313" key="2">
    <source>
        <dbReference type="Proteomes" id="UP001065298"/>
    </source>
</evidence>
<name>A0ACC0QM49_9HYPO</name>
<dbReference type="Proteomes" id="UP001065298">
    <property type="component" value="Chromosome 9"/>
</dbReference>